<feature type="transmembrane region" description="Helical" evidence="1">
    <location>
        <begin position="56"/>
        <end position="83"/>
    </location>
</feature>
<feature type="transmembrane region" description="Helical" evidence="1">
    <location>
        <begin position="6"/>
        <end position="21"/>
    </location>
</feature>
<evidence type="ECO:0008006" key="4">
    <source>
        <dbReference type="Google" id="ProtNLM"/>
    </source>
</evidence>
<evidence type="ECO:0000256" key="1">
    <source>
        <dbReference type="SAM" id="Phobius"/>
    </source>
</evidence>
<comment type="caution">
    <text evidence="2">The sequence shown here is derived from an EMBL/GenBank/DDBJ whole genome shotgun (WGS) entry which is preliminary data.</text>
</comment>
<keyword evidence="1" id="KW-0472">Membrane</keyword>
<name>A0A2H0V7T7_9BACT</name>
<dbReference type="EMBL" id="PFAN01000021">
    <property type="protein sequence ID" value="PIR95132.1"/>
    <property type="molecule type" value="Genomic_DNA"/>
</dbReference>
<dbReference type="Proteomes" id="UP000228614">
    <property type="component" value="Unassembled WGS sequence"/>
</dbReference>
<protein>
    <recommendedName>
        <fullName evidence="4">DUF2304 domain-containing protein</fullName>
    </recommendedName>
</protein>
<gene>
    <name evidence="2" type="ORF">COT95_00360</name>
</gene>
<dbReference type="InterPro" id="IPR019277">
    <property type="entry name" value="DUF2304"/>
</dbReference>
<keyword evidence="1" id="KW-0812">Transmembrane</keyword>
<sequence>MQIQQIIALLVILFFIVRIFYQKKNDNINNSEFRFWLIFWILSGAAIVFLPKIDAFVFSLGFSASGIQFLLYLSIAVLFYFIFRLRLRLAKIERDITKIVKETAIKNIENSK</sequence>
<dbReference type="AlphaFoldDB" id="A0A2H0V7T7"/>
<dbReference type="Pfam" id="PF10066">
    <property type="entry name" value="DUF2304"/>
    <property type="match status" value="1"/>
</dbReference>
<reference evidence="3" key="1">
    <citation type="submission" date="2017-09" db="EMBL/GenBank/DDBJ databases">
        <title>Depth-based differentiation of microbial function through sediment-hosted aquifers and enrichment of novel symbionts in the deep terrestrial subsurface.</title>
        <authorList>
            <person name="Probst A.J."/>
            <person name="Ladd B."/>
            <person name="Jarett J.K."/>
            <person name="Geller-Mcgrath D.E."/>
            <person name="Sieber C.M.K."/>
            <person name="Emerson J.B."/>
            <person name="Anantharaman K."/>
            <person name="Thomas B.C."/>
            <person name="Malmstrom R."/>
            <person name="Stieglmeier M."/>
            <person name="Klingl A."/>
            <person name="Woyke T."/>
            <person name="Ryan C.M."/>
            <person name="Banfield J.F."/>
        </authorList>
    </citation>
    <scope>NUCLEOTIDE SEQUENCE [LARGE SCALE GENOMIC DNA]</scope>
</reference>
<keyword evidence="1" id="KW-1133">Transmembrane helix</keyword>
<organism evidence="2 3">
    <name type="scientific">Candidatus Falkowbacteria bacterium CG10_big_fil_rev_8_21_14_0_10_37_6</name>
    <dbReference type="NCBI Taxonomy" id="1974563"/>
    <lineage>
        <taxon>Bacteria</taxon>
        <taxon>Candidatus Falkowiibacteriota</taxon>
    </lineage>
</organism>
<proteinExistence type="predicted"/>
<evidence type="ECO:0000313" key="2">
    <source>
        <dbReference type="EMBL" id="PIR95132.1"/>
    </source>
</evidence>
<evidence type="ECO:0000313" key="3">
    <source>
        <dbReference type="Proteomes" id="UP000228614"/>
    </source>
</evidence>
<feature type="transmembrane region" description="Helical" evidence="1">
    <location>
        <begin position="33"/>
        <end position="50"/>
    </location>
</feature>
<accession>A0A2H0V7T7</accession>